<dbReference type="Proteomes" id="UP000504714">
    <property type="component" value="Unassembled WGS sequence"/>
</dbReference>
<dbReference type="EMBL" id="BLXO01000009">
    <property type="protein sequence ID" value="GFN47335.1"/>
    <property type="molecule type" value="Genomic_DNA"/>
</dbReference>
<comment type="caution">
    <text evidence="1">The sequence shown here is derived from an EMBL/GenBank/DDBJ whole genome shotgun (WGS) entry which is preliminary data.</text>
</comment>
<dbReference type="AlphaFoldDB" id="A0A6L2ZSE4"/>
<accession>A0A6L2ZSE4</accession>
<evidence type="ECO:0000313" key="1">
    <source>
        <dbReference type="EMBL" id="GFN47335.1"/>
    </source>
</evidence>
<gene>
    <name evidence="1" type="ORF">RINTU1_33610</name>
</gene>
<organism evidence="1 2">
    <name type="scientific">Candidatus Regiella insecticola</name>
    <dbReference type="NCBI Taxonomy" id="138073"/>
    <lineage>
        <taxon>Bacteria</taxon>
        <taxon>Pseudomonadati</taxon>
        <taxon>Pseudomonadota</taxon>
        <taxon>Gammaproteobacteria</taxon>
        <taxon>Enterobacterales</taxon>
        <taxon>Enterobacteriaceae</taxon>
        <taxon>aphid secondary symbionts</taxon>
        <taxon>Candidatus Regiella</taxon>
    </lineage>
</organism>
<sequence>MANGDDNITGTGRLWFQRTTLSGITGEKSKNNNSEYEYIPTALQVAARRPEVRPMSVDNTMRARAGSQQRGGFKGEGYKIYIFLQ</sequence>
<evidence type="ECO:0000313" key="2">
    <source>
        <dbReference type="Proteomes" id="UP000504714"/>
    </source>
</evidence>
<protein>
    <submittedName>
        <fullName evidence="1">Uncharacterized protein</fullName>
    </submittedName>
</protein>
<name>A0A6L2ZSE4_9ENTR</name>
<reference evidence="1 2" key="1">
    <citation type="submission" date="2020-06" db="EMBL/GenBank/DDBJ databases">
        <title>The genome sequence of Candidatus Regiella insecticola strain Tut.</title>
        <authorList>
            <person name="Nikoh N."/>
            <person name="Tsuchida T."/>
            <person name="Koga R."/>
            <person name="Oshima K."/>
            <person name="Hattori M."/>
            <person name="Fukatsu T."/>
        </authorList>
    </citation>
    <scope>NUCLEOTIDE SEQUENCE [LARGE SCALE GENOMIC DNA]</scope>
    <source>
        <strain evidence="1 2">Tut</strain>
    </source>
</reference>
<proteinExistence type="predicted"/>